<evidence type="ECO:0000313" key="2">
    <source>
        <dbReference type="Proteomes" id="UP000266673"/>
    </source>
</evidence>
<dbReference type="OrthoDB" id="2441494at2759"/>
<reference evidence="1 2" key="1">
    <citation type="submission" date="2018-06" db="EMBL/GenBank/DDBJ databases">
        <title>Comparative genomics reveals the genomic features of Rhizophagus irregularis, R. cerebriforme, R. diaphanum and Gigaspora rosea, and their symbiotic lifestyle signature.</title>
        <authorList>
            <person name="Morin E."/>
            <person name="San Clemente H."/>
            <person name="Chen E.C.H."/>
            <person name="De La Providencia I."/>
            <person name="Hainaut M."/>
            <person name="Kuo A."/>
            <person name="Kohler A."/>
            <person name="Murat C."/>
            <person name="Tang N."/>
            <person name="Roy S."/>
            <person name="Loubradou J."/>
            <person name="Henrissat B."/>
            <person name="Grigoriev I.V."/>
            <person name="Corradi N."/>
            <person name="Roux C."/>
            <person name="Martin F.M."/>
        </authorList>
    </citation>
    <scope>NUCLEOTIDE SEQUENCE [LARGE SCALE GENOMIC DNA]</scope>
    <source>
        <strain evidence="1 2">DAOM 194757</strain>
    </source>
</reference>
<name>A0A397VCH4_9GLOM</name>
<sequence length="371" mass="42720">MTKMHLLQKIRNLLLPIPHLNQYTAQPSYRKPVSSIPSSQQDIVDDDLASVLEFVETIYKENVIPTISHEQKKEQVLIQEISASNSQDDAFPSTQDHDSISPEYATEILLTSDQEKSNIFQNIANLYEKACDAEYKSIKANQAEILCWSNFIIVLDKSLDELIVRDKVSIKKAKGQVYDFIIAQNPSTRRKSLYKKIERARKIYRLFETIGLNKVKYIKSYSANAILKFTNEQIQPIINHFTKNPTKEFIDDQDNSSDDLPKTDVDEKALPKIEIKIVVSILKVSIKLIPPLCRENHMSLNKPRIPYDDVLKAYSSNLELIQELKTQCFTIPIPWNNALILPDKHQNHMMLPHNTKISDIYSRPIGRLEES</sequence>
<protein>
    <submittedName>
        <fullName evidence="1">Uncharacterized protein</fullName>
    </submittedName>
</protein>
<gene>
    <name evidence="1" type="ORF">C2G38_2315099</name>
</gene>
<accession>A0A397VCH4</accession>
<dbReference type="AlphaFoldDB" id="A0A397VCH4"/>
<dbReference type="EMBL" id="QKWP01000636">
    <property type="protein sequence ID" value="RIB17016.1"/>
    <property type="molecule type" value="Genomic_DNA"/>
</dbReference>
<keyword evidence="2" id="KW-1185">Reference proteome</keyword>
<dbReference type="Proteomes" id="UP000266673">
    <property type="component" value="Unassembled WGS sequence"/>
</dbReference>
<comment type="caution">
    <text evidence="1">The sequence shown here is derived from an EMBL/GenBank/DDBJ whole genome shotgun (WGS) entry which is preliminary data.</text>
</comment>
<evidence type="ECO:0000313" key="1">
    <source>
        <dbReference type="EMBL" id="RIB17016.1"/>
    </source>
</evidence>
<organism evidence="1 2">
    <name type="scientific">Gigaspora rosea</name>
    <dbReference type="NCBI Taxonomy" id="44941"/>
    <lineage>
        <taxon>Eukaryota</taxon>
        <taxon>Fungi</taxon>
        <taxon>Fungi incertae sedis</taxon>
        <taxon>Mucoromycota</taxon>
        <taxon>Glomeromycotina</taxon>
        <taxon>Glomeromycetes</taxon>
        <taxon>Diversisporales</taxon>
        <taxon>Gigasporaceae</taxon>
        <taxon>Gigaspora</taxon>
    </lineage>
</organism>
<proteinExistence type="predicted"/>